<dbReference type="GO" id="GO:0016020">
    <property type="term" value="C:membrane"/>
    <property type="evidence" value="ECO:0007669"/>
    <property type="project" value="UniProtKB-SubCell"/>
</dbReference>
<dbReference type="InterPro" id="IPR001902">
    <property type="entry name" value="SLC26A/SulP_fam"/>
</dbReference>
<dbReference type="PROSITE" id="PS50801">
    <property type="entry name" value="STAS"/>
    <property type="match status" value="1"/>
</dbReference>
<evidence type="ECO:0000256" key="2">
    <source>
        <dbReference type="ARBA" id="ARBA00022692"/>
    </source>
</evidence>
<protein>
    <submittedName>
        <fullName evidence="8">Solute carrier family 26 member 6</fullName>
    </submittedName>
</protein>
<evidence type="ECO:0000256" key="6">
    <source>
        <dbReference type="SAM" id="Phobius"/>
    </source>
</evidence>
<feature type="transmembrane region" description="Helical" evidence="6">
    <location>
        <begin position="115"/>
        <end position="142"/>
    </location>
</feature>
<name>A0A8C6V4L0_NAJNA</name>
<dbReference type="Proteomes" id="UP000694559">
    <property type="component" value="Unplaced"/>
</dbReference>
<dbReference type="PANTHER" id="PTHR11814">
    <property type="entry name" value="SULFATE TRANSPORTER"/>
    <property type="match status" value="1"/>
</dbReference>
<keyword evidence="2 6" id="KW-0812">Transmembrane</keyword>
<evidence type="ECO:0000313" key="8">
    <source>
        <dbReference type="Ensembl" id="ENSNNAP00000001009.1"/>
    </source>
</evidence>
<keyword evidence="9" id="KW-1185">Reference proteome</keyword>
<evidence type="ECO:0000256" key="3">
    <source>
        <dbReference type="ARBA" id="ARBA00022989"/>
    </source>
</evidence>
<dbReference type="GO" id="GO:0055085">
    <property type="term" value="P:transmembrane transport"/>
    <property type="evidence" value="ECO:0007669"/>
    <property type="project" value="InterPro"/>
</dbReference>
<dbReference type="Ensembl" id="ENSNNAT00000001061.1">
    <property type="protein sequence ID" value="ENSNNAP00000001009.1"/>
    <property type="gene ID" value="ENSNNAG00000000582.1"/>
</dbReference>
<dbReference type="InterPro" id="IPR036513">
    <property type="entry name" value="STAS_dom_sf"/>
</dbReference>
<feature type="transmembrane region" description="Helical" evidence="6">
    <location>
        <begin position="196"/>
        <end position="215"/>
    </location>
</feature>
<dbReference type="GeneTree" id="ENSGT01150000286960"/>
<sequence>ILSWLPRYPVKEWLLGDVISGFSVAIMHLPQGLAYALLAGLPPVHGLYSAFYPVLLYFFFGTSRHISVGPFAVISVMLGSMTESLEPNGKYLEVIVGTNKTFVNEIRRDTARVELVASVTCLMGLFQVALGLLQFGFVATYLSEPLVRGYTTAAAVHVLVSQLKYVFAISLEEKSGPLSLIYTFVEICSKLPGTHTGTVVTALISMVALWLIKLLNDKFDKKLPTPIPIELLTIIVSTAICYGASLNNKFGIMFLAASPNPLVIGNAFAIAIVSYVLCISLGKIFALKHGYSVDSNQELIALGLSNLTGSFFHCYSISCSMSRSLVQESTGGHSQVATVISSLIILATILKIGELFHELPKAVLAAIVIVNLKGMFKQFKDIPVLWRSNFTDLLIWLVTFIATLLLNLDLGLAAAVTFSLFTVIFRTQIPIIMFVSYHLGSFFPPQAKEIPGVKIFHSSATIYFANAELYAEALKKKCGIDVRHLIEKKMKALKRKQKKDKKEAKTKTTSGESLQVINSASRFLQEPEEGIAGTESNGNVMAWNPPSYHQPQSCGKPSLNGLGLEKPSIHSLILDFSSVTFVDTVSVKTLKNIFKDFQEIEVDVFLAGCHGTVITQLERGNFFNETITKSHLFASVHDAITYIARNQEKSMPHTDTVSS</sequence>
<feature type="transmembrane region" description="Helical" evidence="6">
    <location>
        <begin position="266"/>
        <end position="287"/>
    </location>
</feature>
<reference evidence="8" key="1">
    <citation type="submission" date="2025-08" db="UniProtKB">
        <authorList>
            <consortium name="Ensembl"/>
        </authorList>
    </citation>
    <scope>IDENTIFICATION</scope>
</reference>
<dbReference type="SUPFAM" id="SSF52091">
    <property type="entry name" value="SpoIIaa-like"/>
    <property type="match status" value="1"/>
</dbReference>
<feature type="transmembrane region" description="Helical" evidence="6">
    <location>
        <begin position="12"/>
        <end position="29"/>
    </location>
</feature>
<dbReference type="CDD" id="cd07042">
    <property type="entry name" value="STAS_SulP_like_sulfate_transporter"/>
    <property type="match status" value="1"/>
</dbReference>
<evidence type="ECO:0000256" key="1">
    <source>
        <dbReference type="ARBA" id="ARBA00004141"/>
    </source>
</evidence>
<gene>
    <name evidence="8" type="primary">SLC26A6</name>
</gene>
<keyword evidence="3 6" id="KW-1133">Transmembrane helix</keyword>
<evidence type="ECO:0000256" key="4">
    <source>
        <dbReference type="ARBA" id="ARBA00023136"/>
    </source>
</evidence>
<feature type="region of interest" description="Disordered" evidence="5">
    <location>
        <begin position="493"/>
        <end position="512"/>
    </location>
</feature>
<dbReference type="InterPro" id="IPR011547">
    <property type="entry name" value="SLC26A/SulP_dom"/>
</dbReference>
<dbReference type="OrthoDB" id="288203at2759"/>
<reference evidence="8" key="2">
    <citation type="submission" date="2025-09" db="UniProtKB">
        <authorList>
            <consortium name="Ensembl"/>
        </authorList>
    </citation>
    <scope>IDENTIFICATION</scope>
</reference>
<feature type="domain" description="STAS" evidence="7">
    <location>
        <begin position="443"/>
        <end position="643"/>
    </location>
</feature>
<organism evidence="8 9">
    <name type="scientific">Naja naja</name>
    <name type="common">Indian cobra</name>
    <dbReference type="NCBI Taxonomy" id="35670"/>
    <lineage>
        <taxon>Eukaryota</taxon>
        <taxon>Metazoa</taxon>
        <taxon>Chordata</taxon>
        <taxon>Craniata</taxon>
        <taxon>Vertebrata</taxon>
        <taxon>Euteleostomi</taxon>
        <taxon>Lepidosauria</taxon>
        <taxon>Squamata</taxon>
        <taxon>Bifurcata</taxon>
        <taxon>Unidentata</taxon>
        <taxon>Episquamata</taxon>
        <taxon>Toxicofera</taxon>
        <taxon>Serpentes</taxon>
        <taxon>Colubroidea</taxon>
        <taxon>Elapidae</taxon>
        <taxon>Elapinae</taxon>
        <taxon>Naja</taxon>
    </lineage>
</organism>
<feature type="transmembrane region" description="Helical" evidence="6">
    <location>
        <begin position="35"/>
        <end position="60"/>
    </location>
</feature>
<dbReference type="InterPro" id="IPR002645">
    <property type="entry name" value="STAS_dom"/>
</dbReference>
<feature type="transmembrane region" description="Helical" evidence="6">
    <location>
        <begin position="394"/>
        <end position="425"/>
    </location>
</feature>
<evidence type="ECO:0000259" key="7">
    <source>
        <dbReference type="PROSITE" id="PS50801"/>
    </source>
</evidence>
<proteinExistence type="predicted"/>
<evidence type="ECO:0000313" key="9">
    <source>
        <dbReference type="Proteomes" id="UP000694559"/>
    </source>
</evidence>
<dbReference type="Pfam" id="PF01740">
    <property type="entry name" value="STAS"/>
    <property type="match status" value="1"/>
</dbReference>
<comment type="subcellular location">
    <subcellularLocation>
        <location evidence="1">Membrane</location>
        <topology evidence="1">Multi-pass membrane protein</topology>
    </subcellularLocation>
</comment>
<accession>A0A8C6V4L0</accession>
<keyword evidence="4 6" id="KW-0472">Membrane</keyword>
<dbReference type="AlphaFoldDB" id="A0A8C6V4L0"/>
<feature type="transmembrane region" description="Helical" evidence="6">
    <location>
        <begin position="227"/>
        <end position="246"/>
    </location>
</feature>
<dbReference type="NCBIfam" id="TIGR00815">
    <property type="entry name" value="sulP"/>
    <property type="match status" value="1"/>
</dbReference>
<dbReference type="Pfam" id="PF00916">
    <property type="entry name" value="Sulfate_transp"/>
    <property type="match status" value="1"/>
</dbReference>
<dbReference type="Gene3D" id="3.30.750.24">
    <property type="entry name" value="STAS domain"/>
    <property type="match status" value="1"/>
</dbReference>
<evidence type="ECO:0000256" key="5">
    <source>
        <dbReference type="SAM" id="MobiDB-lite"/>
    </source>
</evidence>